<dbReference type="RefSeq" id="WP_180858235.1">
    <property type="nucleotide sequence ID" value="NZ_CAIJDE010000044.1"/>
</dbReference>
<accession>A0A9N8J2E6</accession>
<evidence type="ECO:0000313" key="3">
    <source>
        <dbReference type="Proteomes" id="UP000533639"/>
    </source>
</evidence>
<dbReference type="Proteomes" id="UP000533639">
    <property type="component" value="Unassembled WGS sequence"/>
</dbReference>
<dbReference type="SUPFAM" id="SSF55961">
    <property type="entry name" value="Bet v1-like"/>
    <property type="match status" value="1"/>
</dbReference>
<comment type="caution">
    <text evidence="2">The sequence shown here is derived from an EMBL/GenBank/DDBJ whole genome shotgun (WGS) entry which is preliminary data.</text>
</comment>
<dbReference type="AlphaFoldDB" id="A0A9N8J2E6"/>
<dbReference type="InterPro" id="IPR011256">
    <property type="entry name" value="Reg_factor_effector_dom_sf"/>
</dbReference>
<name>A0A9N8J2E6_9FLAO</name>
<feature type="compositionally biased region" description="Low complexity" evidence="1">
    <location>
        <begin position="362"/>
        <end position="377"/>
    </location>
</feature>
<feature type="region of interest" description="Disordered" evidence="1">
    <location>
        <begin position="345"/>
        <end position="413"/>
    </location>
</feature>
<dbReference type="Gene3D" id="3.20.80.10">
    <property type="entry name" value="Regulatory factor, effector binding domain"/>
    <property type="match status" value="1"/>
</dbReference>
<evidence type="ECO:0000256" key="1">
    <source>
        <dbReference type="SAM" id="MobiDB-lite"/>
    </source>
</evidence>
<evidence type="ECO:0000313" key="2">
    <source>
        <dbReference type="EMBL" id="CAC9974964.1"/>
    </source>
</evidence>
<dbReference type="InterPro" id="IPR023393">
    <property type="entry name" value="START-like_dom_sf"/>
</dbReference>
<proteinExistence type="predicted"/>
<dbReference type="CDD" id="cd07818">
    <property type="entry name" value="SRPBCC_1"/>
    <property type="match status" value="1"/>
</dbReference>
<keyword evidence="3" id="KW-1185">Reference proteome</keyword>
<organism evidence="2 3">
    <name type="scientific">Flavobacterium panici</name>
    <dbReference type="NCBI Taxonomy" id="2654843"/>
    <lineage>
        <taxon>Bacteria</taxon>
        <taxon>Pseudomonadati</taxon>
        <taxon>Bacteroidota</taxon>
        <taxon>Flavobacteriia</taxon>
        <taxon>Flavobacteriales</taxon>
        <taxon>Flavobacteriaceae</taxon>
        <taxon>Flavobacterium</taxon>
    </lineage>
</organism>
<dbReference type="EMBL" id="CAIJDE010000044">
    <property type="protein sequence ID" value="CAC9974964.1"/>
    <property type="molecule type" value="Genomic_DNA"/>
</dbReference>
<reference evidence="2 3" key="1">
    <citation type="submission" date="2020-06" db="EMBL/GenBank/DDBJ databases">
        <authorList>
            <person name="Criscuolo A."/>
        </authorList>
    </citation>
    <scope>NUCLEOTIDE SEQUENCE [LARGE SCALE GENOMIC DNA]</scope>
    <source>
        <strain evidence="2">PXU-55</strain>
    </source>
</reference>
<sequence length="413" mass="45290">MKILKYLFLLLLLSLVALTVFVATQKGIFSVERSKVINSPKATVYNYVNDFRNYEDFESWAVEDPSLKFTFPNKTSGNGGSFSWSSEEEAGNAITLKTKDGESIEQKMKYDGTEADVTWTFKDTLAGKTKVTWKAKGTMSFLFKIYAALNGGSDKVIGTIYEKSLVNIDKNLDYETKTYAVKVDGVVKKTETPYIKQTFTSEIAKINKNARIVIPKLIHFSETNDLSANGKPFIIYHTYDTAKGLAKISICLPINKEISISSGSDILSGKLNGFDAVKTTLKGDYTHTNEAIAKTTAYINNQKIIPELGWSHLEILSVSKLDVKSPSKLVTEIYFPIKPKVVPASAPTTVTSPDYQAETETDASGTTTPATTVPKPAVQKPATQKPAVQKPVTPKPAAPATTTPAKTEEDSEF</sequence>
<protein>
    <submittedName>
        <fullName evidence="2">Transcriptional regulator</fullName>
    </submittedName>
</protein>
<dbReference type="Gene3D" id="3.30.530.20">
    <property type="match status" value="1"/>
</dbReference>
<gene>
    <name evidence="2" type="ORF">FLAPXU55_02662</name>
</gene>